<protein>
    <submittedName>
        <fullName evidence="2">Uncharacterized protein</fullName>
    </submittedName>
</protein>
<evidence type="ECO:0000256" key="1">
    <source>
        <dbReference type="SAM" id="MobiDB-lite"/>
    </source>
</evidence>
<feature type="compositionally biased region" description="Low complexity" evidence="1">
    <location>
        <begin position="140"/>
        <end position="154"/>
    </location>
</feature>
<accession>A0A916TKT0</accession>
<dbReference type="EMBL" id="BMFA01000008">
    <property type="protein sequence ID" value="GGB53713.1"/>
    <property type="molecule type" value="Genomic_DNA"/>
</dbReference>
<dbReference type="RefSeq" id="WP_150496995.1">
    <property type="nucleotide sequence ID" value="NZ_BMFA01000008.1"/>
</dbReference>
<gene>
    <name evidence="2" type="ORF">GCM10011316_27170</name>
</gene>
<sequence>MSVDPVAARPGTPALLQVSPDRPLLISRQSGPAPQADGSEGGFAAVLDIFNPLQHIPVVGDLYRSATNDGISEDARQAGRALYGFLLGGPVGLGAAMMANHFLASVDVKQPVDEPAGPPPGSGASGAGSEHRGSRPADTAASGPASGHAPGFAPFLGEKTAAATVDGPSQPLDLMKLFDLKPGTEAGTASGLRVADPGHAGPVPKPELEVERGVNATGAENADAKPEVSDAEKVSAIAAHSANHLPIEVLKTLQDRHAAKRSLDAT</sequence>
<comment type="caution">
    <text evidence="2">The sequence shown here is derived from an EMBL/GenBank/DDBJ whole genome shotgun (WGS) entry which is preliminary data.</text>
</comment>
<reference evidence="2" key="2">
    <citation type="submission" date="2020-09" db="EMBL/GenBank/DDBJ databases">
        <authorList>
            <person name="Sun Q."/>
            <person name="Zhou Y."/>
        </authorList>
    </citation>
    <scope>NUCLEOTIDE SEQUENCE</scope>
    <source>
        <strain evidence="2">CGMCC 1.12426</strain>
    </source>
</reference>
<proteinExistence type="predicted"/>
<dbReference type="Proteomes" id="UP000605148">
    <property type="component" value="Unassembled WGS sequence"/>
</dbReference>
<dbReference type="OrthoDB" id="5769175at2"/>
<evidence type="ECO:0000313" key="3">
    <source>
        <dbReference type="Proteomes" id="UP000605148"/>
    </source>
</evidence>
<keyword evidence="3" id="KW-1185">Reference proteome</keyword>
<name>A0A916TKT0_9HYPH</name>
<feature type="region of interest" description="Disordered" evidence="1">
    <location>
        <begin position="110"/>
        <end position="154"/>
    </location>
</feature>
<reference evidence="2" key="1">
    <citation type="journal article" date="2014" name="Int. J. Syst. Evol. Microbiol.">
        <title>Complete genome sequence of Corynebacterium casei LMG S-19264T (=DSM 44701T), isolated from a smear-ripened cheese.</title>
        <authorList>
            <consortium name="US DOE Joint Genome Institute (JGI-PGF)"/>
            <person name="Walter F."/>
            <person name="Albersmeier A."/>
            <person name="Kalinowski J."/>
            <person name="Ruckert C."/>
        </authorList>
    </citation>
    <scope>NUCLEOTIDE SEQUENCE</scope>
    <source>
        <strain evidence="2">CGMCC 1.12426</strain>
    </source>
</reference>
<organism evidence="2 3">
    <name type="scientific">Roseibium aquae</name>
    <dbReference type="NCBI Taxonomy" id="1323746"/>
    <lineage>
        <taxon>Bacteria</taxon>
        <taxon>Pseudomonadati</taxon>
        <taxon>Pseudomonadota</taxon>
        <taxon>Alphaproteobacteria</taxon>
        <taxon>Hyphomicrobiales</taxon>
        <taxon>Stappiaceae</taxon>
        <taxon>Roseibium</taxon>
    </lineage>
</organism>
<evidence type="ECO:0000313" key="2">
    <source>
        <dbReference type="EMBL" id="GGB53713.1"/>
    </source>
</evidence>
<dbReference type="AlphaFoldDB" id="A0A916TKT0"/>